<evidence type="ECO:0000313" key="2">
    <source>
        <dbReference type="EMBL" id="KAH9522048.1"/>
    </source>
</evidence>
<reference evidence="2" key="1">
    <citation type="submission" date="2013-05" db="EMBL/GenBank/DDBJ databases">
        <authorList>
            <person name="Yim A.K.Y."/>
            <person name="Chan T.F."/>
            <person name="Ji K.M."/>
            <person name="Liu X.Y."/>
            <person name="Zhou J.W."/>
            <person name="Li R.Q."/>
            <person name="Yang K.Y."/>
            <person name="Li J."/>
            <person name="Li M."/>
            <person name="Law P.T.W."/>
            <person name="Wu Y.L."/>
            <person name="Cai Z.L."/>
            <person name="Qin H."/>
            <person name="Bao Y."/>
            <person name="Leung R.K.K."/>
            <person name="Ng P.K.S."/>
            <person name="Zou J."/>
            <person name="Zhong X.J."/>
            <person name="Ran P.X."/>
            <person name="Zhong N.S."/>
            <person name="Liu Z.G."/>
            <person name="Tsui S.K.W."/>
        </authorList>
    </citation>
    <scope>NUCLEOTIDE SEQUENCE</scope>
    <source>
        <strain evidence="2">Derf</strain>
        <tissue evidence="2">Whole organism</tissue>
    </source>
</reference>
<protein>
    <submittedName>
        <fullName evidence="2">Uncharacterized protein</fullName>
    </submittedName>
</protein>
<reference evidence="2" key="2">
    <citation type="journal article" date="2022" name="Res Sq">
        <title>Comparative Genomics Reveals Insights into the Divergent Evolution of Astigmatic Mites and Household Pest Adaptations.</title>
        <authorList>
            <person name="Xiong Q."/>
            <person name="Wan A.T.-Y."/>
            <person name="Liu X.-Y."/>
            <person name="Fung C.S.-H."/>
            <person name="Xiao X."/>
            <person name="Malainual N."/>
            <person name="Hou J."/>
            <person name="Wang L."/>
            <person name="Wang M."/>
            <person name="Yang K."/>
            <person name="Cui Y."/>
            <person name="Leung E."/>
            <person name="Nong W."/>
            <person name="Shin S.-K."/>
            <person name="Au S."/>
            <person name="Jeong K.Y."/>
            <person name="Chew F.T."/>
            <person name="Hui J."/>
            <person name="Leung T.F."/>
            <person name="Tungtrongchitr A."/>
            <person name="Zhong N."/>
            <person name="Liu Z."/>
            <person name="Tsui S."/>
        </authorList>
    </citation>
    <scope>NUCLEOTIDE SEQUENCE</scope>
    <source>
        <strain evidence="2">Derf</strain>
        <tissue evidence="2">Whole organism</tissue>
    </source>
</reference>
<keyword evidence="3" id="KW-1185">Reference proteome</keyword>
<evidence type="ECO:0000313" key="3">
    <source>
        <dbReference type="Proteomes" id="UP000790347"/>
    </source>
</evidence>
<feature type="region of interest" description="Disordered" evidence="1">
    <location>
        <begin position="46"/>
        <end position="84"/>
    </location>
</feature>
<comment type="caution">
    <text evidence="2">The sequence shown here is derived from an EMBL/GenBank/DDBJ whole genome shotgun (WGS) entry which is preliminary data.</text>
</comment>
<sequence length="84" mass="10060">MFPWTRNTIAMMQHRNVSCREYGVQFLTKKKNTLIRHVDSIMKMKKKKKMNLLKLPPSSTKRNDRMNNTKGKAKKKEKKSDNHR</sequence>
<dbReference type="EMBL" id="ASGP02000002">
    <property type="protein sequence ID" value="KAH9522048.1"/>
    <property type="molecule type" value="Genomic_DNA"/>
</dbReference>
<accession>A0A922I9X5</accession>
<dbReference type="AlphaFoldDB" id="A0A922I9X5"/>
<gene>
    <name evidence="2" type="ORF">DERF_005652</name>
</gene>
<name>A0A922I9X5_DERFA</name>
<dbReference type="Proteomes" id="UP000790347">
    <property type="component" value="Unassembled WGS sequence"/>
</dbReference>
<organism evidence="2 3">
    <name type="scientific">Dermatophagoides farinae</name>
    <name type="common">American house dust mite</name>
    <dbReference type="NCBI Taxonomy" id="6954"/>
    <lineage>
        <taxon>Eukaryota</taxon>
        <taxon>Metazoa</taxon>
        <taxon>Ecdysozoa</taxon>
        <taxon>Arthropoda</taxon>
        <taxon>Chelicerata</taxon>
        <taxon>Arachnida</taxon>
        <taxon>Acari</taxon>
        <taxon>Acariformes</taxon>
        <taxon>Sarcoptiformes</taxon>
        <taxon>Astigmata</taxon>
        <taxon>Psoroptidia</taxon>
        <taxon>Analgoidea</taxon>
        <taxon>Pyroglyphidae</taxon>
        <taxon>Dermatophagoidinae</taxon>
        <taxon>Dermatophagoides</taxon>
    </lineage>
</organism>
<proteinExistence type="predicted"/>
<evidence type="ECO:0000256" key="1">
    <source>
        <dbReference type="SAM" id="MobiDB-lite"/>
    </source>
</evidence>